<name>A0ABQ7GMN2_DUNSA</name>
<evidence type="ECO:0000313" key="2">
    <source>
        <dbReference type="EMBL" id="KAF5835877.1"/>
    </source>
</evidence>
<gene>
    <name evidence="2" type="ORF">DUNSADRAFT_6810</name>
</gene>
<feature type="chain" id="PRO_5045513616" description="Secreted protein" evidence="1">
    <location>
        <begin position="25"/>
        <end position="93"/>
    </location>
</feature>
<sequence length="93" mass="10447">MSRECFFCALSWVCCIGFCEVTNMEEVIVLLSTCQNFPDEKGNGKKYAQQANKGCWPYFCTPALSYSSSLLPAHPANLPSDTQGDIQRLRWLS</sequence>
<evidence type="ECO:0008006" key="4">
    <source>
        <dbReference type="Google" id="ProtNLM"/>
    </source>
</evidence>
<keyword evidence="1" id="KW-0732">Signal</keyword>
<organism evidence="2 3">
    <name type="scientific">Dunaliella salina</name>
    <name type="common">Green alga</name>
    <name type="synonym">Protococcus salinus</name>
    <dbReference type="NCBI Taxonomy" id="3046"/>
    <lineage>
        <taxon>Eukaryota</taxon>
        <taxon>Viridiplantae</taxon>
        <taxon>Chlorophyta</taxon>
        <taxon>core chlorophytes</taxon>
        <taxon>Chlorophyceae</taxon>
        <taxon>CS clade</taxon>
        <taxon>Chlamydomonadales</taxon>
        <taxon>Dunaliellaceae</taxon>
        <taxon>Dunaliella</taxon>
    </lineage>
</organism>
<dbReference type="EMBL" id="MU069685">
    <property type="protein sequence ID" value="KAF5835877.1"/>
    <property type="molecule type" value="Genomic_DNA"/>
</dbReference>
<reference evidence="2" key="1">
    <citation type="submission" date="2017-08" db="EMBL/GenBank/DDBJ databases">
        <authorList>
            <person name="Polle J.E."/>
            <person name="Barry K."/>
            <person name="Cushman J."/>
            <person name="Schmutz J."/>
            <person name="Tran D."/>
            <person name="Hathwaick L.T."/>
            <person name="Yim W.C."/>
            <person name="Jenkins J."/>
            <person name="Mckie-Krisberg Z.M."/>
            <person name="Prochnik S."/>
            <person name="Lindquist E."/>
            <person name="Dockter R.B."/>
            <person name="Adam C."/>
            <person name="Molina H."/>
            <person name="Bunkerborg J."/>
            <person name="Jin E."/>
            <person name="Buchheim M."/>
            <person name="Magnuson J."/>
        </authorList>
    </citation>
    <scope>NUCLEOTIDE SEQUENCE</scope>
    <source>
        <strain evidence="2">CCAP 19/18</strain>
    </source>
</reference>
<protein>
    <recommendedName>
        <fullName evidence="4">Secreted protein</fullName>
    </recommendedName>
</protein>
<feature type="signal peptide" evidence="1">
    <location>
        <begin position="1"/>
        <end position="24"/>
    </location>
</feature>
<comment type="caution">
    <text evidence="2">The sequence shown here is derived from an EMBL/GenBank/DDBJ whole genome shotgun (WGS) entry which is preliminary data.</text>
</comment>
<keyword evidence="3" id="KW-1185">Reference proteome</keyword>
<evidence type="ECO:0000313" key="3">
    <source>
        <dbReference type="Proteomes" id="UP000815325"/>
    </source>
</evidence>
<proteinExistence type="predicted"/>
<accession>A0ABQ7GMN2</accession>
<dbReference type="Proteomes" id="UP000815325">
    <property type="component" value="Unassembled WGS sequence"/>
</dbReference>
<evidence type="ECO:0000256" key="1">
    <source>
        <dbReference type="SAM" id="SignalP"/>
    </source>
</evidence>